<gene>
    <name evidence="2" type="ORF">Scep_021987</name>
</gene>
<dbReference type="EMBL" id="JBBNAG010000009">
    <property type="protein sequence ID" value="KAK9105143.1"/>
    <property type="molecule type" value="Genomic_DNA"/>
</dbReference>
<protein>
    <submittedName>
        <fullName evidence="2">Uncharacterized protein</fullName>
    </submittedName>
</protein>
<evidence type="ECO:0000313" key="2">
    <source>
        <dbReference type="EMBL" id="KAK9105143.1"/>
    </source>
</evidence>
<evidence type="ECO:0000256" key="1">
    <source>
        <dbReference type="SAM" id="MobiDB-lite"/>
    </source>
</evidence>
<proteinExistence type="predicted"/>
<reference evidence="2 3" key="1">
    <citation type="submission" date="2024-01" db="EMBL/GenBank/DDBJ databases">
        <title>Genome assemblies of Stephania.</title>
        <authorList>
            <person name="Yang L."/>
        </authorList>
    </citation>
    <scope>NUCLEOTIDE SEQUENCE [LARGE SCALE GENOMIC DNA]</scope>
    <source>
        <strain evidence="2">JXDWG</strain>
        <tissue evidence="2">Leaf</tissue>
    </source>
</reference>
<evidence type="ECO:0000313" key="3">
    <source>
        <dbReference type="Proteomes" id="UP001419268"/>
    </source>
</evidence>
<dbReference type="AlphaFoldDB" id="A0AAP0FD42"/>
<organism evidence="2 3">
    <name type="scientific">Stephania cephalantha</name>
    <dbReference type="NCBI Taxonomy" id="152367"/>
    <lineage>
        <taxon>Eukaryota</taxon>
        <taxon>Viridiplantae</taxon>
        <taxon>Streptophyta</taxon>
        <taxon>Embryophyta</taxon>
        <taxon>Tracheophyta</taxon>
        <taxon>Spermatophyta</taxon>
        <taxon>Magnoliopsida</taxon>
        <taxon>Ranunculales</taxon>
        <taxon>Menispermaceae</taxon>
        <taxon>Menispermoideae</taxon>
        <taxon>Cissampelideae</taxon>
        <taxon>Stephania</taxon>
    </lineage>
</organism>
<accession>A0AAP0FD42</accession>
<sequence length="211" mass="22994">MLDQRRLATKENNDADPGLARLRSASLRQRQRRAPAQESELDQRVSDRRRRRAVARRLSCGSGGSGGCGGSGGVVFGPRRQWRVQRQWRVNIVGPGTVEWDAAGDAARDREGSVGDDSTVCDAAVMQSDDAQITSSTNPSKKLNLNIHKNWSSLISGGSTFSSYEASLESDLADTSKGVSIGVVRYLLRFSLIEANLGPNTKFVRTRLTKS</sequence>
<keyword evidence="3" id="KW-1185">Reference proteome</keyword>
<feature type="compositionally biased region" description="Low complexity" evidence="1">
    <location>
        <begin position="19"/>
        <end position="28"/>
    </location>
</feature>
<dbReference type="Proteomes" id="UP001419268">
    <property type="component" value="Unassembled WGS sequence"/>
</dbReference>
<name>A0AAP0FD42_9MAGN</name>
<comment type="caution">
    <text evidence="2">The sequence shown here is derived from an EMBL/GenBank/DDBJ whole genome shotgun (WGS) entry which is preliminary data.</text>
</comment>
<feature type="region of interest" description="Disordered" evidence="1">
    <location>
        <begin position="1"/>
        <end position="72"/>
    </location>
</feature>
<feature type="compositionally biased region" description="Basic and acidic residues" evidence="1">
    <location>
        <begin position="1"/>
        <end position="13"/>
    </location>
</feature>
<feature type="compositionally biased region" description="Gly residues" evidence="1">
    <location>
        <begin position="61"/>
        <end position="72"/>
    </location>
</feature>